<gene>
    <name evidence="1" type="ORF">LARSCL_LOCUS15418</name>
</gene>
<name>A0AAV2AYV3_9ARAC</name>
<dbReference type="EMBL" id="CAXIEN010000233">
    <property type="protein sequence ID" value="CAL1288555.1"/>
    <property type="molecule type" value="Genomic_DNA"/>
</dbReference>
<organism evidence="1 2">
    <name type="scientific">Larinioides sclopetarius</name>
    <dbReference type="NCBI Taxonomy" id="280406"/>
    <lineage>
        <taxon>Eukaryota</taxon>
        <taxon>Metazoa</taxon>
        <taxon>Ecdysozoa</taxon>
        <taxon>Arthropoda</taxon>
        <taxon>Chelicerata</taxon>
        <taxon>Arachnida</taxon>
        <taxon>Araneae</taxon>
        <taxon>Araneomorphae</taxon>
        <taxon>Entelegynae</taxon>
        <taxon>Araneoidea</taxon>
        <taxon>Araneidae</taxon>
        <taxon>Larinioides</taxon>
    </lineage>
</organism>
<reference evidence="1 2" key="1">
    <citation type="submission" date="2024-04" db="EMBL/GenBank/DDBJ databases">
        <authorList>
            <person name="Rising A."/>
            <person name="Reimegard J."/>
            <person name="Sonavane S."/>
            <person name="Akerstrom W."/>
            <person name="Nylinder S."/>
            <person name="Hedman E."/>
            <person name="Kallberg Y."/>
        </authorList>
    </citation>
    <scope>NUCLEOTIDE SEQUENCE [LARGE SCALE GENOMIC DNA]</scope>
</reference>
<evidence type="ECO:0000313" key="1">
    <source>
        <dbReference type="EMBL" id="CAL1288555.1"/>
    </source>
</evidence>
<keyword evidence="2" id="KW-1185">Reference proteome</keyword>
<dbReference type="Proteomes" id="UP001497382">
    <property type="component" value="Unassembled WGS sequence"/>
</dbReference>
<protein>
    <submittedName>
        <fullName evidence="1">Uncharacterized protein</fullName>
    </submittedName>
</protein>
<dbReference type="AlphaFoldDB" id="A0AAV2AYV3"/>
<accession>A0AAV2AYV3</accession>
<comment type="caution">
    <text evidence="1">The sequence shown here is derived from an EMBL/GenBank/DDBJ whole genome shotgun (WGS) entry which is preliminary data.</text>
</comment>
<proteinExistence type="predicted"/>
<evidence type="ECO:0000313" key="2">
    <source>
        <dbReference type="Proteomes" id="UP001497382"/>
    </source>
</evidence>
<sequence>MIQVKTVLNLSLEEGMLKLLGRGWLVYTNYLR</sequence>